<evidence type="ECO:0000313" key="3">
    <source>
        <dbReference type="Proteomes" id="UP000679307"/>
    </source>
</evidence>
<protein>
    <submittedName>
        <fullName evidence="2">Uncharacterized protein</fullName>
    </submittedName>
</protein>
<feature type="transmembrane region" description="Helical" evidence="1">
    <location>
        <begin position="189"/>
        <end position="210"/>
    </location>
</feature>
<keyword evidence="3" id="KW-1185">Reference proteome</keyword>
<dbReference type="RefSeq" id="WP_214057986.1">
    <property type="nucleotide sequence ID" value="NZ_BAAAHS010000221.1"/>
</dbReference>
<organism evidence="2 3">
    <name type="scientific">Nocardioides aquaticus</name>
    <dbReference type="NCBI Taxonomy" id="160826"/>
    <lineage>
        <taxon>Bacteria</taxon>
        <taxon>Bacillati</taxon>
        <taxon>Actinomycetota</taxon>
        <taxon>Actinomycetes</taxon>
        <taxon>Propionibacteriales</taxon>
        <taxon>Nocardioidaceae</taxon>
        <taxon>Nocardioides</taxon>
    </lineage>
</organism>
<evidence type="ECO:0000256" key="1">
    <source>
        <dbReference type="SAM" id="Phobius"/>
    </source>
</evidence>
<dbReference type="EMBL" id="CP075371">
    <property type="protein sequence ID" value="QVT78400.1"/>
    <property type="molecule type" value="Genomic_DNA"/>
</dbReference>
<keyword evidence="1" id="KW-0472">Membrane</keyword>
<feature type="transmembrane region" description="Helical" evidence="1">
    <location>
        <begin position="80"/>
        <end position="97"/>
    </location>
</feature>
<feature type="transmembrane region" description="Helical" evidence="1">
    <location>
        <begin position="230"/>
        <end position="251"/>
    </location>
</feature>
<name>A0ABX8EET7_9ACTN</name>
<keyword evidence="1" id="KW-0812">Transmembrane</keyword>
<feature type="transmembrane region" description="Helical" evidence="1">
    <location>
        <begin position="49"/>
        <end position="68"/>
    </location>
</feature>
<reference evidence="2 3" key="1">
    <citation type="submission" date="2021-05" db="EMBL/GenBank/DDBJ databases">
        <title>Complete genome of Nocardioides aquaticus KCTC 9944T isolated from meromictic and hypersaline Ekho Lake, Antarctica.</title>
        <authorList>
            <person name="Hwang K."/>
            <person name="Kim K.M."/>
            <person name="Choe H."/>
        </authorList>
    </citation>
    <scope>NUCLEOTIDE SEQUENCE [LARGE SCALE GENOMIC DNA]</scope>
    <source>
        <strain evidence="2 3">KCTC 9944</strain>
    </source>
</reference>
<feature type="transmembrane region" description="Helical" evidence="1">
    <location>
        <begin position="132"/>
        <end position="153"/>
    </location>
</feature>
<evidence type="ECO:0000313" key="2">
    <source>
        <dbReference type="EMBL" id="QVT78400.1"/>
    </source>
</evidence>
<proteinExistence type="predicted"/>
<feature type="transmembrane region" description="Helical" evidence="1">
    <location>
        <begin position="19"/>
        <end position="37"/>
    </location>
</feature>
<gene>
    <name evidence="2" type="ORF">ENKNEFLB_00777</name>
</gene>
<dbReference type="Proteomes" id="UP000679307">
    <property type="component" value="Chromosome"/>
</dbReference>
<keyword evidence="1" id="KW-1133">Transmembrane helix</keyword>
<accession>A0ABX8EET7</accession>
<sequence>MTAAAAFAAAPWSARTRGAIFYVVCVGLLVVTMAKLLTYVLPGGLAAQLGNYGESVLYAVIVAATIQVARRHRPPTSRSWLVAGAFAVVCVGLAIALRQSTLPPGVRTLTEPLVAGGLTALYVNLRRPVRWPLAWSAVVVTVVLVFFDTEIVLEQSEAFGFLVLAPICLDIVDRSILDPVQPDRPARRLAWCASLAVLAAVALLAAYAVRPDLSGPVEHGIDYLHRAAEAYWGWILIHLYLGFWLPGRLGLPGRPGHR</sequence>